<evidence type="ECO:0000256" key="3">
    <source>
        <dbReference type="ARBA" id="ARBA00005597"/>
    </source>
</evidence>
<organism evidence="14 15">
    <name type="scientific">Polyrhizophydium stewartii</name>
    <dbReference type="NCBI Taxonomy" id="2732419"/>
    <lineage>
        <taxon>Eukaryota</taxon>
        <taxon>Fungi</taxon>
        <taxon>Fungi incertae sedis</taxon>
        <taxon>Chytridiomycota</taxon>
        <taxon>Chytridiomycota incertae sedis</taxon>
        <taxon>Chytridiomycetes</taxon>
        <taxon>Rhizophydiales</taxon>
        <taxon>Rhizophydiales incertae sedis</taxon>
        <taxon>Polyrhizophydium</taxon>
    </lineage>
</organism>
<dbReference type="PANTHER" id="PTHR18937:SF12">
    <property type="entry name" value="STRUCTURAL MAINTENANCE OF CHROMOSOMES PROTEIN"/>
    <property type="match status" value="1"/>
</dbReference>
<feature type="compositionally biased region" description="Basic residues" evidence="12">
    <location>
        <begin position="1246"/>
        <end position="1258"/>
    </location>
</feature>
<dbReference type="InterPro" id="IPR036277">
    <property type="entry name" value="SMC_hinge_sf"/>
</dbReference>
<comment type="similarity">
    <text evidence="3">Belongs to the SMC family. SMC1 subfamily.</text>
</comment>
<dbReference type="InterPro" id="IPR027417">
    <property type="entry name" value="P-loop_NTPase"/>
</dbReference>
<dbReference type="Gene3D" id="3.40.50.300">
    <property type="entry name" value="P-loop containing nucleotide triphosphate hydrolases"/>
    <property type="match status" value="2"/>
</dbReference>
<keyword evidence="7 11" id="KW-0175">Coiled coil</keyword>
<feature type="coiled-coil region" evidence="11">
    <location>
        <begin position="178"/>
        <end position="239"/>
    </location>
</feature>
<feature type="coiled-coil region" evidence="11">
    <location>
        <begin position="1088"/>
        <end position="1122"/>
    </location>
</feature>
<gene>
    <name evidence="14" type="primary">SMC1</name>
    <name evidence="14" type="ORF">HK105_207869</name>
</gene>
<protein>
    <recommendedName>
        <fullName evidence="10">Structural maintenance of chromosomes protein</fullName>
    </recommendedName>
</protein>
<evidence type="ECO:0000256" key="7">
    <source>
        <dbReference type="ARBA" id="ARBA00023054"/>
    </source>
</evidence>
<proteinExistence type="inferred from homology"/>
<accession>A0ABR4MZC3</accession>
<feature type="region of interest" description="Disordered" evidence="12">
    <location>
        <begin position="982"/>
        <end position="1010"/>
    </location>
</feature>
<evidence type="ECO:0000259" key="13">
    <source>
        <dbReference type="SMART" id="SM00968"/>
    </source>
</evidence>
<comment type="caution">
    <text evidence="14">The sequence shown here is derived from an EMBL/GenBank/DDBJ whole genome shotgun (WGS) entry which is preliminary data.</text>
</comment>
<dbReference type="CDD" id="cd03275">
    <property type="entry name" value="ABC_SMC1_euk"/>
    <property type="match status" value="1"/>
</dbReference>
<feature type="coiled-coil region" evidence="11">
    <location>
        <begin position="761"/>
        <end position="788"/>
    </location>
</feature>
<dbReference type="InterPro" id="IPR010935">
    <property type="entry name" value="SMC_hinge"/>
</dbReference>
<evidence type="ECO:0000256" key="8">
    <source>
        <dbReference type="ARBA" id="ARBA00023242"/>
    </source>
</evidence>
<dbReference type="Proteomes" id="UP001527925">
    <property type="component" value="Unassembled WGS sequence"/>
</dbReference>
<evidence type="ECO:0000256" key="1">
    <source>
        <dbReference type="ARBA" id="ARBA00004123"/>
    </source>
</evidence>
<evidence type="ECO:0000256" key="5">
    <source>
        <dbReference type="ARBA" id="ARBA00022618"/>
    </source>
</evidence>
<sequence>MGRLVQLDVVNFKSYRGHQTIGPFHAFTAVIGPNGSGKSNLMDAISFVLGVKSAHLRSVQLRDLVYRSRGSDPSAAADSDSPGPDDPDANPTTASVSAVYETADGSRIVFTRTINANGTSDYKVGNKVLTYSKYLAILKAENILVKARNFLVFQGDVEAVASQSPKDLTRLIEQISGSIELKDEYDRLKSALELATENSALNFSKKRNVNAEMKQFREQRQEAERYDELQDRRDKLVETHCLWKLFHIDKRAERIHADLAKDSASATAITNDMEAAQADVAATKKEHAAAQRKLLRAENEAKNTQKDMDELKPDLLRVDEQVKHVAAKRQTALKHLTEAQAELDAQRELVRSLDADLGRVGRAIDQFEEETRASADKQAKSLGAAQIKEYNKLRAEADARTFAERQTLQLLQVQLQTASEARKRIQEKVDEQQARSKMLSQDRRTHEQRRAKIAGKLEQSREELAGARKRLSDMDTTLRRLAQQEGEANERLAEIASRLLQERADRHESERNKKKRETLETLKRLFSGVHGRLSDLCQTTQKRFNTAVSVVLGKNMDAIVVDTQKTAIQCIKYMREHQAGQATFIPLDTIQTKPVNEKFRAFAGARLALDVIQYEDHLARAVLYACGSALICDTMAVAKYICFERGTEVKAVTLDGAVIHKTGMMTGGVAGEGADEGRRWEEREVQELRRAHEELVARISEIQKERRKASHDDHVRSEMATLEARTLGFQDELEACEMRLGSLATEMQAVGDALAPLEAGLAEAEAAEAEARARHDEADAAVRAHEREVFGAFCRRIGVADIRAFESTRVQAVQAASERRLELTTHRAKLAGQVAFERQREAELEQRVAGVQAALDEDDARLARLEDERGGLDARRDGMRDTLERRAAAAAACRDEVARLAAALGEAKKRVAALARELEALAKDMAAKEAEMERALAEKLLVLRRCKLEGIAVALVGRKIEGLTLEELSDRGIAAAAAAALRGGGGRGGDAMDVDGDGDGDGDGQPGSQGVSALARLQHIQVNYSGLKKKYREEPATSADDSNGNGNGNGNGGGNHGEEIEAELLGEIKEITAEMERIAPNLRSIDRLDDVEAKLRETASEFEVARREAREVRDQFQQVKNQRYELFHAAYSHIESVIDDIYKELTRSAAFPVGGTAYLSLEDSEEPYLDGIKYHAMPPMKRFREMEQLSGGEKTVAALALLFAIHSFCPAPFFVLDEVDAALDNTNVAKITNYIRAHAVGLARRRRGRRGAKARGSKGRADDGDGGGDGDDGGDDDDGEDASAADGTQFVVISLKPMFYENAESLVGVYRDQEMRSSKVLTMDLGAFDDGHE</sequence>
<keyword evidence="8 10" id="KW-0539">Nucleus</keyword>
<name>A0ABR4MZC3_9FUNG</name>
<feature type="coiled-coil region" evidence="11">
    <location>
        <begin position="897"/>
        <end position="938"/>
    </location>
</feature>
<dbReference type="Pfam" id="PF02463">
    <property type="entry name" value="SMC_N"/>
    <property type="match status" value="1"/>
</dbReference>
<dbReference type="Gene3D" id="1.20.1060.20">
    <property type="match status" value="1"/>
</dbReference>
<dbReference type="EMBL" id="JADGIZ020000060">
    <property type="protein sequence ID" value="KAL2912653.1"/>
    <property type="molecule type" value="Genomic_DNA"/>
</dbReference>
<keyword evidence="9" id="KW-0131">Cell cycle</keyword>
<feature type="compositionally biased region" description="Acidic residues" evidence="12">
    <location>
        <begin position="992"/>
        <end position="1002"/>
    </location>
</feature>
<keyword evidence="6" id="KW-0498">Mitosis</keyword>
<keyword evidence="5" id="KW-0132">Cell division</keyword>
<dbReference type="Gene3D" id="3.30.70.1620">
    <property type="match status" value="1"/>
</dbReference>
<evidence type="ECO:0000313" key="14">
    <source>
        <dbReference type="EMBL" id="KAL2912653.1"/>
    </source>
</evidence>
<dbReference type="SUPFAM" id="SSF75553">
    <property type="entry name" value="Smc hinge domain"/>
    <property type="match status" value="1"/>
</dbReference>
<evidence type="ECO:0000256" key="12">
    <source>
        <dbReference type="SAM" id="MobiDB-lite"/>
    </source>
</evidence>
<feature type="domain" description="SMC hinge" evidence="13">
    <location>
        <begin position="527"/>
        <end position="642"/>
    </location>
</feature>
<evidence type="ECO:0000256" key="6">
    <source>
        <dbReference type="ARBA" id="ARBA00022776"/>
    </source>
</evidence>
<keyword evidence="4" id="KW-0158">Chromosome</keyword>
<evidence type="ECO:0000256" key="4">
    <source>
        <dbReference type="ARBA" id="ARBA00022454"/>
    </source>
</evidence>
<evidence type="ECO:0000256" key="9">
    <source>
        <dbReference type="ARBA" id="ARBA00023306"/>
    </source>
</evidence>
<comment type="subcellular location">
    <subcellularLocation>
        <location evidence="2">Chromosome</location>
    </subcellularLocation>
    <subcellularLocation>
        <location evidence="1 10">Nucleus</location>
    </subcellularLocation>
</comment>
<feature type="region of interest" description="Disordered" evidence="12">
    <location>
        <begin position="70"/>
        <end position="93"/>
    </location>
</feature>
<dbReference type="PIRSF" id="PIRSF005719">
    <property type="entry name" value="SMC"/>
    <property type="match status" value="1"/>
</dbReference>
<feature type="coiled-coil region" evidence="11">
    <location>
        <begin position="266"/>
        <end position="307"/>
    </location>
</feature>
<feature type="compositionally biased region" description="Acidic residues" evidence="12">
    <location>
        <begin position="1264"/>
        <end position="1283"/>
    </location>
</feature>
<evidence type="ECO:0000313" key="15">
    <source>
        <dbReference type="Proteomes" id="UP001527925"/>
    </source>
</evidence>
<dbReference type="InterPro" id="IPR003395">
    <property type="entry name" value="RecF/RecN/SMC_N"/>
</dbReference>
<reference evidence="14 15" key="1">
    <citation type="submission" date="2023-09" db="EMBL/GenBank/DDBJ databases">
        <title>Pangenome analysis of Batrachochytrium dendrobatidis and related Chytrids.</title>
        <authorList>
            <person name="Yacoub M.N."/>
            <person name="Stajich J.E."/>
            <person name="James T.Y."/>
        </authorList>
    </citation>
    <scope>NUCLEOTIDE SEQUENCE [LARGE SCALE GENOMIC DNA]</scope>
    <source>
        <strain evidence="14 15">JEL0888</strain>
    </source>
</reference>
<feature type="coiled-coil region" evidence="11">
    <location>
        <begin position="678"/>
        <end position="712"/>
    </location>
</feature>
<feature type="compositionally biased region" description="Low complexity" evidence="12">
    <location>
        <begin position="71"/>
        <end position="82"/>
    </location>
</feature>
<dbReference type="InterPro" id="IPR024704">
    <property type="entry name" value="SMC"/>
</dbReference>
<evidence type="ECO:0000256" key="11">
    <source>
        <dbReference type="SAM" id="Coils"/>
    </source>
</evidence>
<feature type="region of interest" description="Disordered" evidence="12">
    <location>
        <begin position="1246"/>
        <end position="1283"/>
    </location>
</feature>
<dbReference type="InterPro" id="IPR028468">
    <property type="entry name" value="Smc1_ABC"/>
</dbReference>
<dbReference type="Pfam" id="PF06470">
    <property type="entry name" value="SMC_hinge"/>
    <property type="match status" value="1"/>
</dbReference>
<dbReference type="PANTHER" id="PTHR18937">
    <property type="entry name" value="STRUCTURAL MAINTENANCE OF CHROMOSOMES SMC FAMILY MEMBER"/>
    <property type="match status" value="1"/>
</dbReference>
<feature type="compositionally biased region" description="Gly residues" evidence="12">
    <location>
        <begin position="1045"/>
        <end position="1055"/>
    </location>
</feature>
<dbReference type="SUPFAM" id="SSF52540">
    <property type="entry name" value="P-loop containing nucleoside triphosphate hydrolases"/>
    <property type="match status" value="2"/>
</dbReference>
<feature type="region of interest" description="Disordered" evidence="12">
    <location>
        <begin position="1028"/>
        <end position="1058"/>
    </location>
</feature>
<dbReference type="SMART" id="SM00968">
    <property type="entry name" value="SMC_hinge"/>
    <property type="match status" value="1"/>
</dbReference>
<feature type="region of interest" description="Disordered" evidence="12">
    <location>
        <begin position="428"/>
        <end position="449"/>
    </location>
</feature>
<keyword evidence="15" id="KW-1185">Reference proteome</keyword>
<evidence type="ECO:0000256" key="2">
    <source>
        <dbReference type="ARBA" id="ARBA00004286"/>
    </source>
</evidence>
<evidence type="ECO:0000256" key="10">
    <source>
        <dbReference type="PIRNR" id="PIRNR005719"/>
    </source>
</evidence>